<name>A0A4R5VCB1_9BACT</name>
<keyword evidence="1" id="KW-0472">Membrane</keyword>
<accession>A0A4R5VCB1</accession>
<proteinExistence type="predicted"/>
<sequence length="137" mass="16274">MTILIPIMSTSLILADWFFVIFHSALILFNLFGWVWRKTRKAHLITISLTLLSWGFLGIWYGWGYCPLTDWHWQVLERMDTEGLPNSYISYLLERLLNWQPKQEWVDIGTLAFTLLSFGISIWVNFWKRRSTGKISE</sequence>
<protein>
    <submittedName>
        <fullName evidence="2">DUF2784 family protein</fullName>
    </submittedName>
</protein>
<reference evidence="2 3" key="1">
    <citation type="submission" date="2019-03" db="EMBL/GenBank/DDBJ databases">
        <title>Algoriphagus aquimaris sp. nov., isolated form marine sediment in Pohang, Korea.</title>
        <authorList>
            <person name="Kim J."/>
            <person name="Yoon S.-H."/>
            <person name="Lee S.-S."/>
        </authorList>
    </citation>
    <scope>NUCLEOTIDE SEQUENCE [LARGE SCALE GENOMIC DNA]</scope>
    <source>
        <strain evidence="2 3">F21</strain>
    </source>
</reference>
<dbReference type="Proteomes" id="UP000295438">
    <property type="component" value="Unassembled WGS sequence"/>
</dbReference>
<evidence type="ECO:0000256" key="1">
    <source>
        <dbReference type="SAM" id="Phobius"/>
    </source>
</evidence>
<gene>
    <name evidence="2" type="ORF">E1898_02185</name>
</gene>
<comment type="caution">
    <text evidence="2">The sequence shown here is derived from an EMBL/GenBank/DDBJ whole genome shotgun (WGS) entry which is preliminary data.</text>
</comment>
<dbReference type="AlphaFoldDB" id="A0A4R5VCB1"/>
<evidence type="ECO:0000313" key="2">
    <source>
        <dbReference type="EMBL" id="TDK49948.1"/>
    </source>
</evidence>
<feature type="transmembrane region" description="Helical" evidence="1">
    <location>
        <begin position="12"/>
        <end position="32"/>
    </location>
</feature>
<organism evidence="2 3">
    <name type="scientific">Algoriphagus formosus</name>
    <dbReference type="NCBI Taxonomy" id="2007308"/>
    <lineage>
        <taxon>Bacteria</taxon>
        <taxon>Pseudomonadati</taxon>
        <taxon>Bacteroidota</taxon>
        <taxon>Cytophagia</taxon>
        <taxon>Cytophagales</taxon>
        <taxon>Cyclobacteriaceae</taxon>
        <taxon>Algoriphagus</taxon>
    </lineage>
</organism>
<evidence type="ECO:0000313" key="3">
    <source>
        <dbReference type="Proteomes" id="UP000295438"/>
    </source>
</evidence>
<feature type="transmembrane region" description="Helical" evidence="1">
    <location>
        <begin position="44"/>
        <end position="63"/>
    </location>
</feature>
<dbReference type="Pfam" id="PF10861">
    <property type="entry name" value="DUF2784"/>
    <property type="match status" value="1"/>
</dbReference>
<feature type="transmembrane region" description="Helical" evidence="1">
    <location>
        <begin position="105"/>
        <end position="127"/>
    </location>
</feature>
<keyword evidence="1" id="KW-0812">Transmembrane</keyword>
<keyword evidence="1" id="KW-1133">Transmembrane helix</keyword>
<dbReference type="InterPro" id="IPR021218">
    <property type="entry name" value="DUF2784"/>
</dbReference>
<dbReference type="EMBL" id="SMUW01000023">
    <property type="protein sequence ID" value="TDK49948.1"/>
    <property type="molecule type" value="Genomic_DNA"/>
</dbReference>
<keyword evidence="3" id="KW-1185">Reference proteome</keyword>